<name>A0AAE1BI44_PETCI</name>
<feature type="compositionally biased region" description="Polar residues" evidence="1">
    <location>
        <begin position="39"/>
        <end position="52"/>
    </location>
</feature>
<organism evidence="2 3">
    <name type="scientific">Petrolisthes cinctipes</name>
    <name type="common">Flat porcelain crab</name>
    <dbReference type="NCBI Taxonomy" id="88211"/>
    <lineage>
        <taxon>Eukaryota</taxon>
        <taxon>Metazoa</taxon>
        <taxon>Ecdysozoa</taxon>
        <taxon>Arthropoda</taxon>
        <taxon>Crustacea</taxon>
        <taxon>Multicrustacea</taxon>
        <taxon>Malacostraca</taxon>
        <taxon>Eumalacostraca</taxon>
        <taxon>Eucarida</taxon>
        <taxon>Decapoda</taxon>
        <taxon>Pleocyemata</taxon>
        <taxon>Anomura</taxon>
        <taxon>Galatheoidea</taxon>
        <taxon>Porcellanidae</taxon>
        <taxon>Petrolisthes</taxon>
    </lineage>
</organism>
<evidence type="ECO:0000313" key="2">
    <source>
        <dbReference type="EMBL" id="KAK3851131.1"/>
    </source>
</evidence>
<gene>
    <name evidence="2" type="ORF">Pcinc_042195</name>
</gene>
<dbReference type="AlphaFoldDB" id="A0AAE1BI44"/>
<feature type="compositionally biased region" description="Basic and acidic residues" evidence="1">
    <location>
        <begin position="1"/>
        <end position="26"/>
    </location>
</feature>
<proteinExistence type="predicted"/>
<protein>
    <submittedName>
        <fullName evidence="2">Uncharacterized protein</fullName>
    </submittedName>
</protein>
<accession>A0AAE1BI44</accession>
<comment type="caution">
    <text evidence="2">The sequence shown here is derived from an EMBL/GenBank/DDBJ whole genome shotgun (WGS) entry which is preliminary data.</text>
</comment>
<keyword evidence="3" id="KW-1185">Reference proteome</keyword>
<feature type="region of interest" description="Disordered" evidence="1">
    <location>
        <begin position="1"/>
        <end position="52"/>
    </location>
</feature>
<evidence type="ECO:0000313" key="3">
    <source>
        <dbReference type="Proteomes" id="UP001286313"/>
    </source>
</evidence>
<dbReference type="Proteomes" id="UP001286313">
    <property type="component" value="Unassembled WGS sequence"/>
</dbReference>
<evidence type="ECO:0000256" key="1">
    <source>
        <dbReference type="SAM" id="MobiDB-lite"/>
    </source>
</evidence>
<dbReference type="EMBL" id="JAWQEG010008035">
    <property type="protein sequence ID" value="KAK3851131.1"/>
    <property type="molecule type" value="Genomic_DNA"/>
</dbReference>
<sequence>MRGERVKSERERVKSERERVKSERERVKRRGARSVDNWGCSQTSMTSPPSFSEQLQDMKSLKASTNSLLPSPLNAYTDNPSLLIQFTAWLPQSYRCLGLVPGHAWDGRNVNSEKQR</sequence>
<reference evidence="2" key="1">
    <citation type="submission" date="2023-10" db="EMBL/GenBank/DDBJ databases">
        <title>Genome assemblies of two species of porcelain crab, Petrolisthes cinctipes and Petrolisthes manimaculis (Anomura: Porcellanidae).</title>
        <authorList>
            <person name="Angst P."/>
        </authorList>
    </citation>
    <scope>NUCLEOTIDE SEQUENCE</scope>
    <source>
        <strain evidence="2">PB745_01</strain>
        <tissue evidence="2">Gill</tissue>
    </source>
</reference>